<evidence type="ECO:0000313" key="2">
    <source>
        <dbReference type="Proteomes" id="UP000549394"/>
    </source>
</evidence>
<dbReference type="InterPro" id="IPR052557">
    <property type="entry name" value="CAP/Cytokinesis_protein"/>
</dbReference>
<sequence>MHFSTAIRLVYNFFFTSTMNADTPRPSSASSSRSGRPERIKRLVNEIDLSDEDDEGDAWEDDKFFEEYLRKSNYLRRRGTQESNSLSDYESVDNFSTTVSCCSYRSIEKFVKDLTSSFSLKKDKIRAIYSWLVHNYNRVDCCRIRRELTLLKMCSLVNIQCEIVHGYRKSENFIPGDKLNELYRHQWNLVTFDDINGLIDVKTAFSEPYGIDYFFLTKPENLIISHLPDKVEHQLLANKINEEKFRNSIRSWPAKFALSIKTLAPMDGVGFIQTKTGKFSVKLRARRHSLSSTLVVIGLHGEKRVDEYVDHRISNIEEEEVFDLVLPAKTRYILTIVVQEEDVQLPVQQYTIDYQ</sequence>
<keyword evidence="2" id="KW-1185">Reference proteome</keyword>
<proteinExistence type="predicted"/>
<dbReference type="GO" id="GO:0005737">
    <property type="term" value="C:cytoplasm"/>
    <property type="evidence" value="ECO:0007669"/>
    <property type="project" value="TreeGrafter"/>
</dbReference>
<reference evidence="1 2" key="1">
    <citation type="submission" date="2020-08" db="EMBL/GenBank/DDBJ databases">
        <authorList>
            <person name="Hejnol A."/>
        </authorList>
    </citation>
    <scope>NUCLEOTIDE SEQUENCE [LARGE SCALE GENOMIC DNA]</scope>
</reference>
<evidence type="ECO:0000313" key="1">
    <source>
        <dbReference type="EMBL" id="CAD5122166.1"/>
    </source>
</evidence>
<dbReference type="Proteomes" id="UP000549394">
    <property type="component" value="Unassembled WGS sequence"/>
</dbReference>
<gene>
    <name evidence="1" type="ORF">DGYR_LOCUS10013</name>
</gene>
<name>A0A7I8W255_9ANNE</name>
<dbReference type="PANTHER" id="PTHR46333:SF2">
    <property type="entry name" value="CYTOKINESIS PROTEIN 3"/>
    <property type="match status" value="1"/>
</dbReference>
<accession>A0A7I8W255</accession>
<organism evidence="1 2">
    <name type="scientific">Dimorphilus gyrociliatus</name>
    <dbReference type="NCBI Taxonomy" id="2664684"/>
    <lineage>
        <taxon>Eukaryota</taxon>
        <taxon>Metazoa</taxon>
        <taxon>Spiralia</taxon>
        <taxon>Lophotrochozoa</taxon>
        <taxon>Annelida</taxon>
        <taxon>Polychaeta</taxon>
        <taxon>Polychaeta incertae sedis</taxon>
        <taxon>Dinophilidae</taxon>
        <taxon>Dimorphilus</taxon>
    </lineage>
</organism>
<dbReference type="OrthoDB" id="6129702at2759"/>
<dbReference type="EMBL" id="CAJFCJ010000016">
    <property type="protein sequence ID" value="CAD5122166.1"/>
    <property type="molecule type" value="Genomic_DNA"/>
</dbReference>
<comment type="caution">
    <text evidence="1">The sequence shown here is derived from an EMBL/GenBank/DDBJ whole genome shotgun (WGS) entry which is preliminary data.</text>
</comment>
<dbReference type="PANTHER" id="PTHR46333">
    <property type="entry name" value="CYTOKINESIS PROTEIN 3"/>
    <property type="match status" value="1"/>
</dbReference>
<protein>
    <submittedName>
        <fullName evidence="1">DgyrCDS10613</fullName>
    </submittedName>
</protein>
<dbReference type="AlphaFoldDB" id="A0A7I8W255"/>